<dbReference type="OrthoDB" id="8185403at2759"/>
<dbReference type="Pfam" id="PF24681">
    <property type="entry name" value="Kelch_KLHDC2_KLHL20_DRC7"/>
    <property type="match status" value="1"/>
</dbReference>
<name>A0A6S7LV95_PARCT</name>
<reference evidence="1" key="1">
    <citation type="submission" date="2020-04" db="EMBL/GenBank/DDBJ databases">
        <authorList>
            <person name="Alioto T."/>
            <person name="Alioto T."/>
            <person name="Gomez Garrido J."/>
        </authorList>
    </citation>
    <scope>NUCLEOTIDE SEQUENCE</scope>
    <source>
        <strain evidence="1">A484AB</strain>
    </source>
</reference>
<dbReference type="Gene3D" id="2.120.10.80">
    <property type="entry name" value="Kelch-type beta propeller"/>
    <property type="match status" value="1"/>
</dbReference>
<accession>A0A6S7LV95</accession>
<dbReference type="InterPro" id="IPR051746">
    <property type="entry name" value="Kelch_domain_containing_8"/>
</dbReference>
<dbReference type="PANTHER" id="PTHR46260">
    <property type="entry name" value="RING-TYPE DOMAIN-CONTAINING PROTEIN"/>
    <property type="match status" value="1"/>
</dbReference>
<feature type="non-terminal residue" evidence="1">
    <location>
        <position position="254"/>
    </location>
</feature>
<sequence length="254" mass="28037">MEKDLAEMKAKQHEILTCVQRLTIAVESLQMSVNSKSIDIAVIGGLNFKTNQYLSSVERFNLFNQTWTQLPRLKIARYASAAVMFENQVFVCGGGAGNDPDTPLDPLDSVEVLDLNDNPPEWHEFSVNIPIKVTGHTCVVHGNRLLIIGGQMKSGEISDTIYELLLVPPYSSKLLCHMKKKRAYHGVELFDDKVLIAGGDGAETDVEIFDIARNECVEMSPLPSPLSSMGTVRRGDTMLLIGGMKNNETSNKII</sequence>
<dbReference type="EMBL" id="CACRXK020037350">
    <property type="protein sequence ID" value="CAB4045029.1"/>
    <property type="molecule type" value="Genomic_DNA"/>
</dbReference>
<dbReference type="InterPro" id="IPR006652">
    <property type="entry name" value="Kelch_1"/>
</dbReference>
<organism evidence="1 2">
    <name type="scientific">Paramuricea clavata</name>
    <name type="common">Red gorgonian</name>
    <name type="synonym">Violescent sea-whip</name>
    <dbReference type="NCBI Taxonomy" id="317549"/>
    <lineage>
        <taxon>Eukaryota</taxon>
        <taxon>Metazoa</taxon>
        <taxon>Cnidaria</taxon>
        <taxon>Anthozoa</taxon>
        <taxon>Octocorallia</taxon>
        <taxon>Malacalcyonacea</taxon>
        <taxon>Plexauridae</taxon>
        <taxon>Paramuricea</taxon>
    </lineage>
</organism>
<dbReference type="InterPro" id="IPR015915">
    <property type="entry name" value="Kelch-typ_b-propeller"/>
</dbReference>
<evidence type="ECO:0000313" key="1">
    <source>
        <dbReference type="EMBL" id="CAB4045029.1"/>
    </source>
</evidence>
<proteinExistence type="predicted"/>
<dbReference type="AlphaFoldDB" id="A0A6S7LV95"/>
<gene>
    <name evidence="1" type="ORF">PACLA_8A047282</name>
</gene>
<dbReference type="SMART" id="SM00612">
    <property type="entry name" value="Kelch"/>
    <property type="match status" value="3"/>
</dbReference>
<dbReference type="Proteomes" id="UP001152795">
    <property type="component" value="Unassembled WGS sequence"/>
</dbReference>
<dbReference type="PANTHER" id="PTHR46260:SF3">
    <property type="entry name" value="RING-TYPE DOMAIN-CONTAINING PROTEIN"/>
    <property type="match status" value="1"/>
</dbReference>
<protein>
    <submittedName>
        <fullName evidence="1">Kelch 40</fullName>
    </submittedName>
</protein>
<dbReference type="SUPFAM" id="SSF117281">
    <property type="entry name" value="Kelch motif"/>
    <property type="match status" value="1"/>
</dbReference>
<comment type="caution">
    <text evidence="1">The sequence shown here is derived from an EMBL/GenBank/DDBJ whole genome shotgun (WGS) entry which is preliminary data.</text>
</comment>
<keyword evidence="2" id="KW-1185">Reference proteome</keyword>
<evidence type="ECO:0000313" key="2">
    <source>
        <dbReference type="Proteomes" id="UP001152795"/>
    </source>
</evidence>